<name>A0AAE4SEL9_9EURY</name>
<accession>A0AAE4SEL9</accession>
<dbReference type="Gene3D" id="1.10.10.60">
    <property type="entry name" value="Homeodomain-like"/>
    <property type="match status" value="1"/>
</dbReference>
<reference evidence="3" key="1">
    <citation type="submission" date="2023-06" db="EMBL/GenBank/DDBJ databases">
        <title>Genome sequence of Methanosarcinaceae archaeon Ag5.</title>
        <authorList>
            <person name="Protasov E."/>
            <person name="Platt K."/>
            <person name="Poehlein A."/>
            <person name="Daniel R."/>
            <person name="Brune A."/>
        </authorList>
    </citation>
    <scope>NUCLEOTIDE SEQUENCE</scope>
    <source>
        <strain evidence="3">Ag5</strain>
    </source>
</reference>
<evidence type="ECO:0000256" key="1">
    <source>
        <dbReference type="ARBA" id="ARBA00023172"/>
    </source>
</evidence>
<evidence type="ECO:0000313" key="3">
    <source>
        <dbReference type="EMBL" id="MDV0447773.1"/>
    </source>
</evidence>
<dbReference type="InterPro" id="IPR053392">
    <property type="entry name" value="Transposase_IS30-like"/>
</dbReference>
<comment type="caution">
    <text evidence="3">The sequence shown here is derived from an EMBL/GenBank/DDBJ whole genome shotgun (WGS) entry which is preliminary data.</text>
</comment>
<dbReference type="GO" id="GO:0032196">
    <property type="term" value="P:transposition"/>
    <property type="evidence" value="ECO:0007669"/>
    <property type="project" value="TreeGrafter"/>
</dbReference>
<dbReference type="Proteomes" id="UP001271789">
    <property type="component" value="Unassembled WGS sequence"/>
</dbReference>
<evidence type="ECO:0000259" key="2">
    <source>
        <dbReference type="Pfam" id="PF13936"/>
    </source>
</evidence>
<organism evidence="3 4">
    <name type="scientific">Methanolapillus africanus</name>
    <dbReference type="NCBI Taxonomy" id="3028297"/>
    <lineage>
        <taxon>Archaea</taxon>
        <taxon>Methanobacteriati</taxon>
        <taxon>Methanobacteriota</taxon>
        <taxon>Stenosarchaea group</taxon>
        <taxon>Methanomicrobia</taxon>
        <taxon>Methanosarcinales</taxon>
        <taxon>Methanosarcinaceae</taxon>
        <taxon>Methanolapillus</taxon>
    </lineage>
</organism>
<protein>
    <recommendedName>
        <fullName evidence="2">Transposase IS30-like HTH domain-containing protein</fullName>
    </recommendedName>
</protein>
<keyword evidence="4" id="KW-1185">Reference proteome</keyword>
<dbReference type="PANTHER" id="PTHR10948">
    <property type="entry name" value="TRANSPOSASE"/>
    <property type="match status" value="1"/>
</dbReference>
<dbReference type="GO" id="GO:0005829">
    <property type="term" value="C:cytosol"/>
    <property type="evidence" value="ECO:0007669"/>
    <property type="project" value="TreeGrafter"/>
</dbReference>
<dbReference type="InterPro" id="IPR051917">
    <property type="entry name" value="Transposase-Integrase"/>
</dbReference>
<dbReference type="NCBIfam" id="NF033563">
    <property type="entry name" value="transpos_IS30"/>
    <property type="match status" value="1"/>
</dbReference>
<keyword evidence="1" id="KW-0233">DNA recombination</keyword>
<dbReference type="PANTHER" id="PTHR10948:SF23">
    <property type="entry name" value="TRANSPOSASE INSI FOR INSERTION SEQUENCE ELEMENT IS30A-RELATED"/>
    <property type="match status" value="1"/>
</dbReference>
<dbReference type="AlphaFoldDB" id="A0AAE4SEL9"/>
<dbReference type="InterPro" id="IPR025246">
    <property type="entry name" value="IS30-like_HTH"/>
</dbReference>
<feature type="domain" description="Transposase IS30-like HTH" evidence="2">
    <location>
        <begin position="10"/>
        <end position="53"/>
    </location>
</feature>
<dbReference type="Pfam" id="PF13936">
    <property type="entry name" value="HTH_38"/>
    <property type="match status" value="1"/>
</dbReference>
<proteinExistence type="predicted"/>
<dbReference type="GO" id="GO:0004803">
    <property type="term" value="F:transposase activity"/>
    <property type="evidence" value="ECO:0007669"/>
    <property type="project" value="TreeGrafter"/>
</dbReference>
<gene>
    <name evidence="3" type="ORF">MsAg5_16870</name>
</gene>
<dbReference type="GO" id="GO:0006310">
    <property type="term" value="P:DNA recombination"/>
    <property type="evidence" value="ECO:0007669"/>
    <property type="project" value="UniProtKB-KW"/>
</dbReference>
<sequence length="205" mass="24100">MNQTISEYKKYSHLTLNERIRIETFSRLGVSQSEIAAAIGRSQSTISRELRRNQPPKNKVKYNAEKAHERYSDRILNAAKKEHLKNPEVRKYVHEKIVIGWSPEQIAGRIQIEMEGLKTNYESIYQYIYNVCPKLIQYLPKRHRKRKKRGMKNKTRVGKILNRISIDERPVIVNDRIRVGDLEIDTFGSRKSKQCGQIIVDRVTH</sequence>
<evidence type="ECO:0000313" key="4">
    <source>
        <dbReference type="Proteomes" id="UP001271789"/>
    </source>
</evidence>
<dbReference type="EMBL" id="JAWDKD010000024">
    <property type="protein sequence ID" value="MDV0447773.1"/>
    <property type="molecule type" value="Genomic_DNA"/>
</dbReference>